<accession>A0A2N8KDR5</accession>
<organism evidence="1 2">
    <name type="scientific">Achromobacter pulmonis</name>
    <dbReference type="NCBI Taxonomy" id="1389932"/>
    <lineage>
        <taxon>Bacteria</taxon>
        <taxon>Pseudomonadati</taxon>
        <taxon>Pseudomonadota</taxon>
        <taxon>Betaproteobacteria</taxon>
        <taxon>Burkholderiales</taxon>
        <taxon>Alcaligenaceae</taxon>
        <taxon>Achromobacter</taxon>
    </lineage>
</organism>
<evidence type="ECO:0000313" key="1">
    <source>
        <dbReference type="EMBL" id="PND31596.1"/>
    </source>
</evidence>
<dbReference type="AlphaFoldDB" id="A0A2N8KDR5"/>
<dbReference type="Proteomes" id="UP000235994">
    <property type="component" value="Unassembled WGS sequence"/>
</dbReference>
<dbReference type="EMBL" id="POQS01000006">
    <property type="protein sequence ID" value="PND31596.1"/>
    <property type="molecule type" value="Genomic_DNA"/>
</dbReference>
<keyword evidence="2" id="KW-1185">Reference proteome</keyword>
<gene>
    <name evidence="1" type="ORF">C1I89_22445</name>
</gene>
<sequence length="110" mass="12543">MDLKRLIQLLEEVPPDLVFPEGFGRAGCWEGDWYEIAFEPATNTTAGEMLAHAKNANGATLFRHRRGGSMEMDLESQVHIARPGECDRDEDPLSIWRWRWMLKAAEEAAK</sequence>
<evidence type="ECO:0000313" key="2">
    <source>
        <dbReference type="Proteomes" id="UP000235994"/>
    </source>
</evidence>
<comment type="caution">
    <text evidence="1">The sequence shown here is derived from an EMBL/GenBank/DDBJ whole genome shotgun (WGS) entry which is preliminary data.</text>
</comment>
<reference evidence="1 2" key="1">
    <citation type="submission" date="2018-01" db="EMBL/GenBank/DDBJ databases">
        <title>The draft genome of an aniline degradation strain ANB-1.</title>
        <authorList>
            <person name="Zhang L."/>
            <person name="Jiang J."/>
        </authorList>
    </citation>
    <scope>NUCLEOTIDE SEQUENCE [LARGE SCALE GENOMIC DNA]</scope>
    <source>
        <strain evidence="1 2">ANB-1</strain>
    </source>
</reference>
<protein>
    <submittedName>
        <fullName evidence="1">Uncharacterized protein</fullName>
    </submittedName>
</protein>
<dbReference type="RefSeq" id="WP_102774689.1">
    <property type="nucleotide sequence ID" value="NZ_POQS01000006.1"/>
</dbReference>
<proteinExistence type="predicted"/>
<name>A0A2N8KDR5_9BURK</name>